<dbReference type="EMBL" id="BAAAOR010000041">
    <property type="protein sequence ID" value="GAA1545514.1"/>
    <property type="molecule type" value="Genomic_DNA"/>
</dbReference>
<dbReference type="Gene3D" id="3.40.50.980">
    <property type="match status" value="2"/>
</dbReference>
<organism evidence="3 4">
    <name type="scientific">Nocardioides humi</name>
    <dbReference type="NCBI Taxonomy" id="449461"/>
    <lineage>
        <taxon>Bacteria</taxon>
        <taxon>Bacillati</taxon>
        <taxon>Actinomycetota</taxon>
        <taxon>Actinomycetes</taxon>
        <taxon>Propionibacteriales</taxon>
        <taxon>Nocardioidaceae</taxon>
        <taxon>Nocardioides</taxon>
    </lineage>
</organism>
<feature type="domain" description="AMP-binding enzyme C-terminal" evidence="2">
    <location>
        <begin position="461"/>
        <end position="538"/>
    </location>
</feature>
<dbReference type="Gene3D" id="2.30.38.10">
    <property type="entry name" value="Luciferase, Domain 3"/>
    <property type="match status" value="1"/>
</dbReference>
<evidence type="ECO:0000259" key="2">
    <source>
        <dbReference type="Pfam" id="PF13193"/>
    </source>
</evidence>
<dbReference type="Pfam" id="PF00501">
    <property type="entry name" value="AMP-binding"/>
    <property type="match status" value="1"/>
</dbReference>
<dbReference type="InterPro" id="IPR000873">
    <property type="entry name" value="AMP-dep_synth/lig_dom"/>
</dbReference>
<dbReference type="PANTHER" id="PTHR43767">
    <property type="entry name" value="LONG-CHAIN-FATTY-ACID--COA LIGASE"/>
    <property type="match status" value="1"/>
</dbReference>
<dbReference type="RefSeq" id="WP_141005606.1">
    <property type="nucleotide sequence ID" value="NZ_BAAAOR010000041.1"/>
</dbReference>
<proteinExistence type="predicted"/>
<comment type="caution">
    <text evidence="3">The sequence shown here is derived from an EMBL/GenBank/DDBJ whole genome shotgun (WGS) entry which is preliminary data.</text>
</comment>
<keyword evidence="4" id="KW-1185">Reference proteome</keyword>
<dbReference type="Proteomes" id="UP001500842">
    <property type="component" value="Unassembled WGS sequence"/>
</dbReference>
<evidence type="ECO:0008006" key="5">
    <source>
        <dbReference type="Google" id="ProtNLM"/>
    </source>
</evidence>
<dbReference type="Pfam" id="PF13193">
    <property type="entry name" value="AMP-binding_C"/>
    <property type="match status" value="1"/>
</dbReference>
<gene>
    <name evidence="3" type="ORF">GCM10009788_54880</name>
</gene>
<dbReference type="InterPro" id="IPR045851">
    <property type="entry name" value="AMP-bd_C_sf"/>
</dbReference>
<dbReference type="SUPFAM" id="SSF56801">
    <property type="entry name" value="Acetyl-CoA synthetase-like"/>
    <property type="match status" value="1"/>
</dbReference>
<evidence type="ECO:0000313" key="3">
    <source>
        <dbReference type="EMBL" id="GAA1545514.1"/>
    </source>
</evidence>
<feature type="domain" description="AMP-dependent synthetase/ligase" evidence="1">
    <location>
        <begin position="36"/>
        <end position="410"/>
    </location>
</feature>
<evidence type="ECO:0000259" key="1">
    <source>
        <dbReference type="Pfam" id="PF00501"/>
    </source>
</evidence>
<accession>A0ABN2BSQ2</accession>
<name>A0ABN2BSQ2_9ACTN</name>
<dbReference type="PANTHER" id="PTHR43767:SF1">
    <property type="entry name" value="NONRIBOSOMAL PEPTIDE SYNTHASE PES1 (EUROFUNG)-RELATED"/>
    <property type="match status" value="1"/>
</dbReference>
<sequence length="551" mass="58727">MADAPVHARDAYPAETIAAHKAGGSWADLTLADLLSRHVAARPGGLAVVGTGARLTWAELDAQVGAAAGVLRELGVGPGSRVALQLPNWAEFVTLYLAAQRRGAVLVPTAYSYASGDVIHMLRVSGADTWILPVRVGGRDYRHEVAQVREEVPHVRTVLRVAGPHVGPGDDVAADAPVLERVRGVGSVDAPAAAGLRPDPDALSRLTFTSGTTALPKAVVHTHNTDLVAPAWLRDALTLDESTPLWIPSPVTHTAGLVLGLFVSLLAGSPLVLQERWDVEEALRIVARERAHYTVGATPFLTGLLDQGRRAVEPLRSLTYFVCGGTPIPPDVVRRARAEIGVSVLRGFGQSEAPLHTLNRPEDADRFREGYDGRPFPGAELAIGGRPWRPGRSATGAYATRGPHVFLGYFNDPDATSRDLAPDGWYRSGDICEVGPEGFVRYVDRVKDVINRGGLKISAMEVEQLVLTHEGVAAAAVVPVPDDVLGQRIGIYLVAAPGSAPLSKEQVTGHLAELGVSKTKWPERVGHLDRLPMTASGKVQKSELPPFPPLR</sequence>
<dbReference type="InterPro" id="IPR025110">
    <property type="entry name" value="AMP-bd_C"/>
</dbReference>
<evidence type="ECO:0000313" key="4">
    <source>
        <dbReference type="Proteomes" id="UP001500842"/>
    </source>
</evidence>
<dbReference type="Gene3D" id="3.30.300.30">
    <property type="match status" value="1"/>
</dbReference>
<reference evidence="3 4" key="1">
    <citation type="journal article" date="2019" name="Int. J. Syst. Evol. Microbiol.">
        <title>The Global Catalogue of Microorganisms (GCM) 10K type strain sequencing project: providing services to taxonomists for standard genome sequencing and annotation.</title>
        <authorList>
            <consortium name="The Broad Institute Genomics Platform"/>
            <consortium name="The Broad Institute Genome Sequencing Center for Infectious Disease"/>
            <person name="Wu L."/>
            <person name="Ma J."/>
        </authorList>
    </citation>
    <scope>NUCLEOTIDE SEQUENCE [LARGE SCALE GENOMIC DNA]</scope>
    <source>
        <strain evidence="3 4">JCM 14942</strain>
    </source>
</reference>
<protein>
    <recommendedName>
        <fullName evidence="5">Cyclohexanecarboxylate-CoA ligase</fullName>
    </recommendedName>
</protein>
<dbReference type="InterPro" id="IPR050237">
    <property type="entry name" value="ATP-dep_AMP-bd_enzyme"/>
</dbReference>